<evidence type="ECO:0000313" key="3">
    <source>
        <dbReference type="Proteomes" id="UP000183200"/>
    </source>
</evidence>
<sequence length="334" mass="38241">MNRNSLEEFRAQVKALKVPDEMAKKVEELMERGIPIIEVTGQLESRKGYLEATMHLKCSANEFYYLNKYDLALSSAKAAEKGKDYFILSQDDKGKPQFKRFESPIAAIENFKKRTGDAELAIGIPDRENLDYRQTLATMKDGKVDYVVKEFQVPFKIDPIRNTVFVNRGTGLNMKQSANMLQGGSAYRDDLVSRQGANYKAWNNYLLNEPRDNYGNLKIKQYSEGYGFDLKTQLDNYSIKEMGKPETAEKLIAELKDGGRPLVNVVNGEGESMILRMQAMPRFGNLNFYNQYGKPENREQFQKLTKEEAMGKENNFSKKLNKSKDAVKDQEMSM</sequence>
<keyword evidence="3" id="KW-1185">Reference proteome</keyword>
<dbReference type="RefSeq" id="WP_074611818.1">
    <property type="nucleotide sequence ID" value="NZ_FNGY01000011.1"/>
</dbReference>
<gene>
    <name evidence="2" type="ORF">SAMN05421820_11146</name>
</gene>
<reference evidence="3" key="1">
    <citation type="submission" date="2016-10" db="EMBL/GenBank/DDBJ databases">
        <authorList>
            <person name="Varghese N."/>
            <person name="Submissions S."/>
        </authorList>
    </citation>
    <scope>NUCLEOTIDE SEQUENCE [LARGE SCALE GENOMIC DNA]</scope>
    <source>
        <strain evidence="3">DSM 19110</strain>
    </source>
</reference>
<dbReference type="Proteomes" id="UP000183200">
    <property type="component" value="Unassembled WGS sequence"/>
</dbReference>
<protein>
    <submittedName>
        <fullName evidence="2">Uncharacterized protein</fullName>
    </submittedName>
</protein>
<organism evidence="2 3">
    <name type="scientific">Pedobacter steynii</name>
    <dbReference type="NCBI Taxonomy" id="430522"/>
    <lineage>
        <taxon>Bacteria</taxon>
        <taxon>Pseudomonadati</taxon>
        <taxon>Bacteroidota</taxon>
        <taxon>Sphingobacteriia</taxon>
        <taxon>Sphingobacteriales</taxon>
        <taxon>Sphingobacteriaceae</taxon>
        <taxon>Pedobacter</taxon>
    </lineage>
</organism>
<dbReference type="EMBL" id="FNGY01000011">
    <property type="protein sequence ID" value="SDO02049.1"/>
    <property type="molecule type" value="Genomic_DNA"/>
</dbReference>
<evidence type="ECO:0000313" key="2">
    <source>
        <dbReference type="EMBL" id="SDO02049.1"/>
    </source>
</evidence>
<name>A0A1H0G5M7_9SPHI</name>
<dbReference type="AlphaFoldDB" id="A0A1H0G5M7"/>
<feature type="compositionally biased region" description="Basic and acidic residues" evidence="1">
    <location>
        <begin position="322"/>
        <end position="334"/>
    </location>
</feature>
<dbReference type="OrthoDB" id="744378at2"/>
<proteinExistence type="predicted"/>
<feature type="region of interest" description="Disordered" evidence="1">
    <location>
        <begin position="310"/>
        <end position="334"/>
    </location>
</feature>
<accession>A0A1H0G5M7</accession>
<evidence type="ECO:0000256" key="1">
    <source>
        <dbReference type="SAM" id="MobiDB-lite"/>
    </source>
</evidence>